<name>A0A1E5R217_9ASCO</name>
<dbReference type="STRING" id="56408.A0A1E5R217"/>
<feature type="region of interest" description="Disordered" evidence="4">
    <location>
        <begin position="180"/>
        <end position="315"/>
    </location>
</feature>
<feature type="compositionally biased region" description="Basic and acidic residues" evidence="4">
    <location>
        <begin position="271"/>
        <end position="292"/>
    </location>
</feature>
<dbReference type="InterPro" id="IPR024654">
    <property type="entry name" value="Calcineurin-like_PHP_lpxH"/>
</dbReference>
<dbReference type="Pfam" id="PF12850">
    <property type="entry name" value="Metallophos_2"/>
    <property type="match status" value="1"/>
</dbReference>
<reference evidence="7" key="1">
    <citation type="journal article" date="2016" name="Genome Announc.">
        <title>Genome sequences of three species of Hanseniaspora isolated from spontaneous wine fermentations.</title>
        <authorList>
            <person name="Sternes P.R."/>
            <person name="Lee D."/>
            <person name="Kutyna D.R."/>
            <person name="Borneman A.R."/>
        </authorList>
    </citation>
    <scope>NUCLEOTIDE SEQUENCE [LARGE SCALE GENOMIC DNA]</scope>
    <source>
        <strain evidence="7">AWRI3579</strain>
    </source>
</reference>
<comment type="similarity">
    <text evidence="1 3">Belongs to the VPS29 family.</text>
</comment>
<feature type="compositionally biased region" description="Acidic residues" evidence="4">
    <location>
        <begin position="301"/>
        <end position="315"/>
    </location>
</feature>
<evidence type="ECO:0000313" key="7">
    <source>
        <dbReference type="Proteomes" id="UP000095728"/>
    </source>
</evidence>
<evidence type="ECO:0000256" key="2">
    <source>
        <dbReference type="ARBA" id="ARBA00017767"/>
    </source>
</evidence>
<dbReference type="AlphaFoldDB" id="A0A1E5R217"/>
<dbReference type="Gene3D" id="3.60.21.10">
    <property type="match status" value="2"/>
</dbReference>
<dbReference type="InParanoid" id="A0A1E5R217"/>
<feature type="compositionally biased region" description="Basic and acidic residues" evidence="4">
    <location>
        <begin position="243"/>
        <end position="262"/>
    </location>
</feature>
<feature type="compositionally biased region" description="Acidic residues" evidence="4">
    <location>
        <begin position="185"/>
        <end position="198"/>
    </location>
</feature>
<dbReference type="PANTHER" id="PTHR11124">
    <property type="entry name" value="VACUOLAR SORTING PROTEIN VPS29"/>
    <property type="match status" value="1"/>
</dbReference>
<feature type="compositionally biased region" description="Basic and acidic residues" evidence="4">
    <location>
        <begin position="199"/>
        <end position="216"/>
    </location>
</feature>
<evidence type="ECO:0000256" key="3">
    <source>
        <dbReference type="RuleBase" id="RU362040"/>
    </source>
</evidence>
<evidence type="ECO:0000256" key="1">
    <source>
        <dbReference type="ARBA" id="ARBA00005945"/>
    </source>
</evidence>
<keyword evidence="7" id="KW-1185">Reference proteome</keyword>
<accession>A0A1E5R217</accession>
<proteinExistence type="inferred from homology"/>
<dbReference type="InterPro" id="IPR000979">
    <property type="entry name" value="Phosphodiesterase_MJ0936/Vps29"/>
</dbReference>
<sequence>MLILALSDAYIPERAIDLPIKFQKLLSASKNKISQVLLLGNCNKSVKFVEFLEQKVCDNIISIKGESDYQATQLPYNAIVPAGNFKIGLTSGFLIVPKNDVLSLLTISRQLDVDILLWGGTHNVEAYVLENKLFINPGSCTGAFNADWVMEEAEATDGESDLGEGTGSQVLEEEVSKLNISETGTDLDEAAADQEVEEADKAKNLEKASDVEDQKASSEASKAQESGKRGTGSKEPLEEDKADEPGNAKNAESEEKMHEDGHGAPVTYAETAKKNEDLSSTQHDKSVEKDTPQDNGSGSDNDQDESETDSDDDELVSSIPSFCLLDVQESVCSVYIYTYVDDEVKVDKVKYEKQ</sequence>
<dbReference type="InterPro" id="IPR029052">
    <property type="entry name" value="Metallo-depent_PP-like"/>
</dbReference>
<dbReference type="SUPFAM" id="SSF56300">
    <property type="entry name" value="Metallo-dependent phosphatases"/>
    <property type="match status" value="1"/>
</dbReference>
<dbReference type="Proteomes" id="UP000095728">
    <property type="component" value="Unassembled WGS sequence"/>
</dbReference>
<dbReference type="FunCoup" id="A0A1E5R217">
    <property type="interactions" value="1067"/>
</dbReference>
<protein>
    <recommendedName>
        <fullName evidence="2 3">Vacuolar protein sorting-associated protein 29</fullName>
    </recommendedName>
</protein>
<evidence type="ECO:0000313" key="6">
    <source>
        <dbReference type="EMBL" id="OEJ80941.1"/>
    </source>
</evidence>
<comment type="caution">
    <text evidence="6">The sequence shown here is derived from an EMBL/GenBank/DDBJ whole genome shotgun (WGS) entry which is preliminary data.</text>
</comment>
<dbReference type="NCBIfam" id="TIGR00040">
    <property type="entry name" value="yfcE"/>
    <property type="match status" value="1"/>
</dbReference>
<organism evidence="6 7">
    <name type="scientific">Hanseniaspora osmophila</name>
    <dbReference type="NCBI Taxonomy" id="56408"/>
    <lineage>
        <taxon>Eukaryota</taxon>
        <taxon>Fungi</taxon>
        <taxon>Dikarya</taxon>
        <taxon>Ascomycota</taxon>
        <taxon>Saccharomycotina</taxon>
        <taxon>Saccharomycetes</taxon>
        <taxon>Saccharomycodales</taxon>
        <taxon>Saccharomycodaceae</taxon>
        <taxon>Hanseniaspora</taxon>
    </lineage>
</organism>
<feature type="domain" description="Calcineurin-like phosphoesterase" evidence="5">
    <location>
        <begin position="1"/>
        <end position="145"/>
    </location>
</feature>
<evidence type="ECO:0000256" key="4">
    <source>
        <dbReference type="SAM" id="MobiDB-lite"/>
    </source>
</evidence>
<dbReference type="EMBL" id="LPNM01000011">
    <property type="protein sequence ID" value="OEJ80941.1"/>
    <property type="molecule type" value="Genomic_DNA"/>
</dbReference>
<gene>
    <name evidence="6" type="ORF">AWRI3579_g4063</name>
</gene>
<dbReference type="OrthoDB" id="10258130at2759"/>
<evidence type="ECO:0000259" key="5">
    <source>
        <dbReference type="Pfam" id="PF12850"/>
    </source>
</evidence>